<dbReference type="EMBL" id="FNOM01000043">
    <property type="protein sequence ID" value="SDX92057.1"/>
    <property type="molecule type" value="Genomic_DNA"/>
</dbReference>
<dbReference type="Proteomes" id="UP000198539">
    <property type="component" value="Unassembled WGS sequence"/>
</dbReference>
<dbReference type="AlphaFoldDB" id="A0A1H3FMM5"/>
<proteinExistence type="predicted"/>
<protein>
    <submittedName>
        <fullName evidence="1">Uncharacterized protein</fullName>
    </submittedName>
</protein>
<gene>
    <name evidence="1" type="ORF">SAMN04488238_14314</name>
</gene>
<evidence type="ECO:0000313" key="2">
    <source>
        <dbReference type="Proteomes" id="UP000198539"/>
    </source>
</evidence>
<dbReference type="STRING" id="564137.SAMN04488238_14314"/>
<sequence>MDTAPASTNVAQIAPRQPTPKQKREIIGILEVCYDDEAKRYKGGDTDKSVADILGEGVMLGWVSSIREEMFGPDGGNAEMDEVATQVRDLVASVRVHEQKVLDHAEKAREHADAVVKFGDHARVLLKRVETIKKSVGPKAAGA</sequence>
<organism evidence="1 2">
    <name type="scientific">Roseicitreum antarcticum</name>
    <dbReference type="NCBI Taxonomy" id="564137"/>
    <lineage>
        <taxon>Bacteria</taxon>
        <taxon>Pseudomonadati</taxon>
        <taxon>Pseudomonadota</taxon>
        <taxon>Alphaproteobacteria</taxon>
        <taxon>Rhodobacterales</taxon>
        <taxon>Paracoccaceae</taxon>
        <taxon>Roseicitreum</taxon>
    </lineage>
</organism>
<dbReference type="RefSeq" id="WP_190305711.1">
    <property type="nucleotide sequence ID" value="NZ_CP061498.1"/>
</dbReference>
<reference evidence="1 2" key="1">
    <citation type="submission" date="2016-10" db="EMBL/GenBank/DDBJ databases">
        <authorList>
            <person name="de Groot N.N."/>
        </authorList>
    </citation>
    <scope>NUCLEOTIDE SEQUENCE [LARGE SCALE GENOMIC DNA]</scope>
    <source>
        <strain evidence="1 2">CGMCC 1.8894</strain>
    </source>
</reference>
<accession>A0A1H3FMM5</accession>
<keyword evidence="2" id="KW-1185">Reference proteome</keyword>
<evidence type="ECO:0000313" key="1">
    <source>
        <dbReference type="EMBL" id="SDX92057.1"/>
    </source>
</evidence>
<name>A0A1H3FMM5_9RHOB</name>